<comment type="function">
    <text evidence="14">The heterodimer acts as both an ATP-dependent DNA helicase and an ATP-dependent, dual-direction single-stranded exonuclease. Recognizes the chi site generating a DNA molecule suitable for the initiation of homologous recombination. The AddB subunit has 5' -&gt; 3' nuclease activity but not helicase activity.</text>
</comment>
<feature type="domain" description="ATP-dependent helicase/deoxyribonuclease subunit B N-terminal" evidence="16">
    <location>
        <begin position="8"/>
        <end position="287"/>
    </location>
</feature>
<comment type="cofactor">
    <cofactor evidence="14">
        <name>[4Fe-4S] cluster</name>
        <dbReference type="ChEBI" id="CHEBI:49883"/>
    </cofactor>
    <text evidence="14">Binds 1 [4Fe-4S] cluster.</text>
</comment>
<evidence type="ECO:0000256" key="9">
    <source>
        <dbReference type="ARBA" id="ARBA00022840"/>
    </source>
</evidence>
<evidence type="ECO:0000256" key="4">
    <source>
        <dbReference type="ARBA" id="ARBA00022741"/>
    </source>
</evidence>
<evidence type="ECO:0000256" key="13">
    <source>
        <dbReference type="ARBA" id="ARBA00023204"/>
    </source>
</evidence>
<evidence type="ECO:0000256" key="3">
    <source>
        <dbReference type="ARBA" id="ARBA00022723"/>
    </source>
</evidence>
<dbReference type="GO" id="GO:0008409">
    <property type="term" value="F:5'-3' exonuclease activity"/>
    <property type="evidence" value="ECO:0007669"/>
    <property type="project" value="UniProtKB-UniRule"/>
</dbReference>
<dbReference type="SUPFAM" id="SSF52980">
    <property type="entry name" value="Restriction endonuclease-like"/>
    <property type="match status" value="1"/>
</dbReference>
<keyword evidence="2 14" id="KW-0540">Nuclease</keyword>
<dbReference type="InterPro" id="IPR011604">
    <property type="entry name" value="PDDEXK-like_dom_sf"/>
</dbReference>
<dbReference type="InterPro" id="IPR014140">
    <property type="entry name" value="DNA_helicase_suAddB"/>
</dbReference>
<dbReference type="InterPro" id="IPR027417">
    <property type="entry name" value="P-loop_NTPase"/>
</dbReference>
<evidence type="ECO:0000256" key="6">
    <source>
        <dbReference type="ARBA" id="ARBA00022801"/>
    </source>
</evidence>
<dbReference type="Pfam" id="PF21445">
    <property type="entry name" value="ADDB_N"/>
    <property type="match status" value="1"/>
</dbReference>
<dbReference type="Pfam" id="PF12705">
    <property type="entry name" value="PDDEXK_1"/>
    <property type="match status" value="1"/>
</dbReference>
<evidence type="ECO:0000259" key="16">
    <source>
        <dbReference type="Pfam" id="PF21445"/>
    </source>
</evidence>
<dbReference type="Gene3D" id="6.10.140.1030">
    <property type="match status" value="1"/>
</dbReference>
<keyword evidence="4 14" id="KW-0547">Nucleotide-binding</keyword>
<evidence type="ECO:0000256" key="14">
    <source>
        <dbReference type="HAMAP-Rule" id="MF_01452"/>
    </source>
</evidence>
<dbReference type="EC" id="3.1.-.-" evidence="14"/>
<keyword evidence="6 14" id="KW-0378">Hydrolase</keyword>
<feature type="binding site" evidence="14">
    <location>
        <position position="1090"/>
    </location>
    <ligand>
        <name>[4Fe-4S] cluster</name>
        <dbReference type="ChEBI" id="CHEBI:49883"/>
    </ligand>
</feature>
<gene>
    <name evidence="14 17" type="primary">addB</name>
    <name evidence="17" type="ORF">CCE28_13810</name>
</gene>
<evidence type="ECO:0000313" key="18">
    <source>
        <dbReference type="Proteomes" id="UP000216024"/>
    </source>
</evidence>
<dbReference type="PANTHER" id="PTHR30591:SF1">
    <property type="entry name" value="RECBCD ENZYME SUBUNIT RECC"/>
    <property type="match status" value="1"/>
</dbReference>
<evidence type="ECO:0000256" key="8">
    <source>
        <dbReference type="ARBA" id="ARBA00022839"/>
    </source>
</evidence>
<dbReference type="Proteomes" id="UP000216024">
    <property type="component" value="Unassembled WGS sequence"/>
</dbReference>
<dbReference type="InterPro" id="IPR038726">
    <property type="entry name" value="PDDEXK_AddAB-type"/>
</dbReference>
<dbReference type="NCBIfam" id="TIGR02773">
    <property type="entry name" value="addB_Gpos"/>
    <property type="match status" value="1"/>
</dbReference>
<evidence type="ECO:0000256" key="7">
    <source>
        <dbReference type="ARBA" id="ARBA00022806"/>
    </source>
</evidence>
<feature type="domain" description="PD-(D/E)XK endonuclease-like" evidence="15">
    <location>
        <begin position="757"/>
        <end position="1091"/>
    </location>
</feature>
<evidence type="ECO:0000259" key="15">
    <source>
        <dbReference type="Pfam" id="PF12705"/>
    </source>
</evidence>
<sequence>MPKEIKLITSRAGYGKTDFVFRDILDKLKRGEEKLILIVPEQFTLETEKDLIEKLNLKGIINIEVLSFTRLAHKILSEAGGITRTFINDLGKNMILKKIVLENNKNLTIYKKSSTQDGFINMINELIGEFKQNNIMPRDLNKELEHKDENIIISQKLQDISLIYENFEDYLEGKYIDTENFLNLLIEKIGEGTFLENAHVWIDGFSNFTIQMNEIIRKIINKVDSVTITFPMGDGNDKDIFTLCEDNYRRVIRIIEDEGYMSYINRINLDSQRLDYLEKSEEINHLEKNIYAYPYKTYKKEVKNLDIFHGSNIYVEIEYVASKIIELIRDKKYRLRDMAVVSNDMDRYSRIIERIFKEYDIPIFLDKKRKIMNNPIIEFILSALLVIQRNYRYEDMFRYIKTGFTKISVEEGELIENYALKYGIRGDGWKFPFKYGENEYDLELLNKIRKNIVEDLGFLEEKFKGKKTVETITKGVYKFLEKAQVFEKFQGFIDYLKDKNLYEYMNENTQIWNIVMETLDQLVEILGTQKMSLKDFIKILESGFEATEVGIIPTTIDQVLIGNISRSKSHDIKALFVVGVNDGILPKKREDDKILSSEERIFMREMDIPIYYDDNKKSLEERFTIYSSFVKPMEYLWISYPLANAEGKALRPSILIDRIKKIFPQIVEKSDIAYEDLNLNLVTRPNSTFKYLVENLRNYVDGNEMSETWFYVYNWYKNRPEWKDLSEEVIRGLFYKNKENYIDEKDAKSLYNVPIHASVSRLEKFVNCPFSHFIRYGLRPEERKIFEVKSPDVGELFHQSMEKFTDKLKNDSIDWKLLNEEESGAIIETVIDDIIPKYRDGIMLSSNRYKYLVKKLKRISKRAIWTLTDHLREGGFSPEEYEVAFGINKKYPPIEIELPTGEKIYLEGRIDRVDILKDEDDEYIKIIDYKSGNKEFSLSDVYNGIQLQLIIYLEAILKNQDHKKPAGMFYFKIDDPLIKTDEKVKEVIEKEIKKKLKMKGLVLKDVNIIRQMDKNIDGYSEILPVRLSKKGEVDGRSSAVDEETFKDLIKHVKNLVKEISYEMMKGNIEILPCKNGTKTACDYCLYSTICEFDTAFDDNSYKNIKKLSNDEVIRKIKEEN</sequence>
<feature type="binding site" evidence="14">
    <location>
        <position position="768"/>
    </location>
    <ligand>
        <name>[4Fe-4S] cluster</name>
        <dbReference type="ChEBI" id="CHEBI:49883"/>
    </ligand>
</feature>
<comment type="similarity">
    <text evidence="14">Belongs to the helicase family. AddB/RexB type 1 subfamily.</text>
</comment>
<feature type="binding site" evidence="14">
    <location>
        <position position="1084"/>
    </location>
    <ligand>
        <name>[4Fe-4S] cluster</name>
        <dbReference type="ChEBI" id="CHEBI:49883"/>
    </ligand>
</feature>
<dbReference type="EMBL" id="NIBG01000012">
    <property type="protein sequence ID" value="PAB58741.1"/>
    <property type="molecule type" value="Genomic_DNA"/>
</dbReference>
<keyword evidence="3 14" id="KW-0479">Metal-binding</keyword>
<dbReference type="PANTHER" id="PTHR30591">
    <property type="entry name" value="RECBCD ENZYME SUBUNIT RECC"/>
    <property type="match status" value="1"/>
</dbReference>
<dbReference type="Gene3D" id="3.40.50.300">
    <property type="entry name" value="P-loop containing nucleotide triphosphate hydrolases"/>
    <property type="match status" value="4"/>
</dbReference>
<accession>A0A267MGN1</accession>
<keyword evidence="9 14" id="KW-0067">ATP-binding</keyword>
<dbReference type="RefSeq" id="WP_095134321.1">
    <property type="nucleotide sequence ID" value="NZ_NIBG01000012.1"/>
</dbReference>
<evidence type="ECO:0000256" key="12">
    <source>
        <dbReference type="ARBA" id="ARBA00023125"/>
    </source>
</evidence>
<keyword evidence="11 14" id="KW-0411">Iron-sulfur</keyword>
<evidence type="ECO:0000256" key="2">
    <source>
        <dbReference type="ARBA" id="ARBA00022722"/>
    </source>
</evidence>
<dbReference type="HAMAP" id="MF_01452">
    <property type="entry name" value="AddB_type1"/>
    <property type="match status" value="1"/>
</dbReference>
<protein>
    <recommendedName>
        <fullName evidence="14">ATP-dependent helicase/deoxyribonuclease subunit B</fullName>
        <ecNumber evidence="14">3.1.-.-</ecNumber>
    </recommendedName>
    <alternativeName>
        <fullName evidence="14">ATP-dependent helicase/nuclease subunit AddB</fullName>
    </alternativeName>
</protein>
<reference evidence="17 18" key="1">
    <citation type="submission" date="2017-06" db="EMBL/GenBank/DDBJ databases">
        <title>Draft genome sequence of anaerobic fermentative bacterium Anaeromicrobium sediminis DY2726D isolated from West Pacific Ocean sediments.</title>
        <authorList>
            <person name="Zeng X."/>
        </authorList>
    </citation>
    <scope>NUCLEOTIDE SEQUENCE [LARGE SCALE GENOMIC DNA]</scope>
    <source>
        <strain evidence="17 18">DY2726D</strain>
    </source>
</reference>
<keyword evidence="1 14" id="KW-0004">4Fe-4S</keyword>
<comment type="cofactor">
    <cofactor evidence="14">
        <name>Mg(2+)</name>
        <dbReference type="ChEBI" id="CHEBI:18420"/>
    </cofactor>
</comment>
<keyword evidence="7 14" id="KW-0347">Helicase</keyword>
<dbReference type="OrthoDB" id="9758506at2"/>
<dbReference type="AlphaFoldDB" id="A0A267MGN1"/>
<dbReference type="InterPro" id="IPR049035">
    <property type="entry name" value="ADDB_N"/>
</dbReference>
<dbReference type="InterPro" id="IPR011335">
    <property type="entry name" value="Restrct_endonuc-II-like"/>
</dbReference>
<name>A0A267MGN1_9FIRM</name>
<comment type="miscellaneous">
    <text evidence="14">Despite having conserved helicase domains, this subunit does not have helicase activity.</text>
</comment>
<evidence type="ECO:0000256" key="11">
    <source>
        <dbReference type="ARBA" id="ARBA00023014"/>
    </source>
</evidence>
<dbReference type="GO" id="GO:0005524">
    <property type="term" value="F:ATP binding"/>
    <property type="evidence" value="ECO:0007669"/>
    <property type="project" value="UniProtKB-UniRule"/>
</dbReference>
<proteinExistence type="inferred from homology"/>
<evidence type="ECO:0000313" key="17">
    <source>
        <dbReference type="EMBL" id="PAB58741.1"/>
    </source>
</evidence>
<evidence type="ECO:0000256" key="10">
    <source>
        <dbReference type="ARBA" id="ARBA00023004"/>
    </source>
</evidence>
<organism evidence="17 18">
    <name type="scientific">Anaeromicrobium sediminis</name>
    <dbReference type="NCBI Taxonomy" id="1478221"/>
    <lineage>
        <taxon>Bacteria</taxon>
        <taxon>Bacillati</taxon>
        <taxon>Bacillota</taxon>
        <taxon>Clostridia</taxon>
        <taxon>Peptostreptococcales</taxon>
        <taxon>Thermotaleaceae</taxon>
        <taxon>Anaeromicrobium</taxon>
    </lineage>
</organism>
<evidence type="ECO:0000256" key="1">
    <source>
        <dbReference type="ARBA" id="ARBA00022485"/>
    </source>
</evidence>
<dbReference type="GO" id="GO:0051539">
    <property type="term" value="F:4 iron, 4 sulfur cluster binding"/>
    <property type="evidence" value="ECO:0007669"/>
    <property type="project" value="UniProtKB-KW"/>
</dbReference>
<keyword evidence="8 14" id="KW-0269">Exonuclease</keyword>
<keyword evidence="13 14" id="KW-0234">DNA repair</keyword>
<comment type="subunit">
    <text evidence="14">Heterodimer of AddA and AddB.</text>
</comment>
<keyword evidence="10 14" id="KW-0408">Iron</keyword>
<keyword evidence="12 14" id="KW-0238">DNA-binding</keyword>
<keyword evidence="5 14" id="KW-0227">DNA damage</keyword>
<dbReference type="GO" id="GO:0046872">
    <property type="term" value="F:metal ion binding"/>
    <property type="evidence" value="ECO:0007669"/>
    <property type="project" value="UniProtKB-KW"/>
</dbReference>
<feature type="binding site" evidence="14">
    <location>
        <position position="1081"/>
    </location>
    <ligand>
        <name>[4Fe-4S] cluster</name>
        <dbReference type="ChEBI" id="CHEBI:49883"/>
    </ligand>
</feature>
<dbReference type="GO" id="GO:0000724">
    <property type="term" value="P:double-strand break repair via homologous recombination"/>
    <property type="evidence" value="ECO:0007669"/>
    <property type="project" value="UniProtKB-UniRule"/>
</dbReference>
<dbReference type="GO" id="GO:0003690">
    <property type="term" value="F:double-stranded DNA binding"/>
    <property type="evidence" value="ECO:0007669"/>
    <property type="project" value="UniProtKB-UniRule"/>
</dbReference>
<dbReference type="SUPFAM" id="SSF52540">
    <property type="entry name" value="P-loop containing nucleoside triphosphate hydrolases"/>
    <property type="match status" value="1"/>
</dbReference>
<dbReference type="GO" id="GO:0004386">
    <property type="term" value="F:helicase activity"/>
    <property type="evidence" value="ECO:0007669"/>
    <property type="project" value="UniProtKB-KW"/>
</dbReference>
<comment type="caution">
    <text evidence="17">The sequence shown here is derived from an EMBL/GenBank/DDBJ whole genome shotgun (WGS) entry which is preliminary data.</text>
</comment>
<evidence type="ECO:0000256" key="5">
    <source>
        <dbReference type="ARBA" id="ARBA00022763"/>
    </source>
</evidence>
<keyword evidence="18" id="KW-1185">Reference proteome</keyword>
<dbReference type="Gene3D" id="3.90.320.10">
    <property type="match status" value="1"/>
</dbReference>